<comment type="catalytic activity">
    <reaction evidence="1 11">
        <text>AMP + diphosphate = 5-phospho-alpha-D-ribose 1-diphosphate + adenine</text>
        <dbReference type="Rhea" id="RHEA:16609"/>
        <dbReference type="ChEBI" id="CHEBI:16708"/>
        <dbReference type="ChEBI" id="CHEBI:33019"/>
        <dbReference type="ChEBI" id="CHEBI:58017"/>
        <dbReference type="ChEBI" id="CHEBI:456215"/>
        <dbReference type="EC" id="2.4.2.7"/>
    </reaction>
</comment>
<evidence type="ECO:0000256" key="11">
    <source>
        <dbReference type="HAMAP-Rule" id="MF_00004"/>
    </source>
</evidence>
<dbReference type="EC" id="2.4.2.7" evidence="6 11"/>
<comment type="subunit">
    <text evidence="11">Homodimer.</text>
</comment>
<dbReference type="InterPro" id="IPR029057">
    <property type="entry name" value="PRTase-like"/>
</dbReference>
<evidence type="ECO:0000256" key="4">
    <source>
        <dbReference type="ARBA" id="ARBA00004659"/>
    </source>
</evidence>
<evidence type="ECO:0000256" key="12">
    <source>
        <dbReference type="SAM" id="MobiDB-lite"/>
    </source>
</evidence>
<evidence type="ECO:0000256" key="8">
    <source>
        <dbReference type="ARBA" id="ARBA00022676"/>
    </source>
</evidence>
<dbReference type="GO" id="GO:0003999">
    <property type="term" value="F:adenine phosphoribosyltransferase activity"/>
    <property type="evidence" value="ECO:0007669"/>
    <property type="project" value="UniProtKB-EC"/>
</dbReference>
<keyword evidence="8 11" id="KW-0328">Glycosyltransferase</keyword>
<organism evidence="14 15">
    <name type="scientific">Pseudomarimonas salicorniae</name>
    <dbReference type="NCBI Taxonomy" id="2933270"/>
    <lineage>
        <taxon>Bacteria</taxon>
        <taxon>Pseudomonadati</taxon>
        <taxon>Pseudomonadota</taxon>
        <taxon>Gammaproteobacteria</taxon>
        <taxon>Lysobacterales</taxon>
        <taxon>Lysobacteraceae</taxon>
        <taxon>Pseudomarimonas</taxon>
    </lineage>
</organism>
<dbReference type="EMBL" id="JALNMH010000002">
    <property type="protein sequence ID" value="MCK7592851.1"/>
    <property type="molecule type" value="Genomic_DNA"/>
</dbReference>
<dbReference type="Pfam" id="PF00156">
    <property type="entry name" value="Pribosyltran"/>
    <property type="match status" value="1"/>
</dbReference>
<keyword evidence="15" id="KW-1185">Reference proteome</keyword>
<dbReference type="SUPFAM" id="SSF53271">
    <property type="entry name" value="PRTase-like"/>
    <property type="match status" value="1"/>
</dbReference>
<evidence type="ECO:0000256" key="5">
    <source>
        <dbReference type="ARBA" id="ARBA00008391"/>
    </source>
</evidence>
<name>A0ABT0GE76_9GAMM</name>
<evidence type="ECO:0000256" key="2">
    <source>
        <dbReference type="ARBA" id="ARBA00003968"/>
    </source>
</evidence>
<feature type="domain" description="Phosphoribosyltransferase" evidence="13">
    <location>
        <begin position="56"/>
        <end position="171"/>
    </location>
</feature>
<dbReference type="Proteomes" id="UP001431449">
    <property type="component" value="Unassembled WGS sequence"/>
</dbReference>
<evidence type="ECO:0000256" key="10">
    <source>
        <dbReference type="ARBA" id="ARBA00022726"/>
    </source>
</evidence>
<proteinExistence type="inferred from homology"/>
<keyword evidence="10 11" id="KW-0660">Purine salvage</keyword>
<dbReference type="InterPro" id="IPR005764">
    <property type="entry name" value="Ade_phspho_trans"/>
</dbReference>
<evidence type="ECO:0000256" key="7">
    <source>
        <dbReference type="ARBA" id="ARBA00022490"/>
    </source>
</evidence>
<comment type="function">
    <text evidence="2 11">Catalyzes a salvage reaction resulting in the formation of AMP, that is energically less costly than de novo synthesis.</text>
</comment>
<evidence type="ECO:0000313" key="14">
    <source>
        <dbReference type="EMBL" id="MCK7592851.1"/>
    </source>
</evidence>
<evidence type="ECO:0000256" key="1">
    <source>
        <dbReference type="ARBA" id="ARBA00000868"/>
    </source>
</evidence>
<gene>
    <name evidence="11" type="primary">apt</name>
    <name evidence="14" type="ORF">M0G41_04115</name>
</gene>
<sequence>MAGGRGGGIRASGQVRQRRSVSAPDWRGRIRRYADFPRPGVGFLDLMPVLADGESFGQLLEALAEPWRGSMKPDVVAGVESRGFLIGAPLARVLGCGFIPLRKPGKLPGTVHRRSYSLEYGEDALEMQADALAPGRRVLLVDDVLATGGTLAAALALLGELGAEVVGAGLVLEIVPLGGRARLPSDCRVEVLERVG</sequence>
<comment type="similarity">
    <text evidence="5 11">Belongs to the purine/pyrimidine phosphoribosyltransferase family.</text>
</comment>
<dbReference type="InterPro" id="IPR000836">
    <property type="entry name" value="PRTase_dom"/>
</dbReference>
<dbReference type="InterPro" id="IPR050054">
    <property type="entry name" value="UPRTase/APRTase"/>
</dbReference>
<dbReference type="PANTHER" id="PTHR32315:SF3">
    <property type="entry name" value="ADENINE PHOSPHORIBOSYLTRANSFERASE"/>
    <property type="match status" value="1"/>
</dbReference>
<dbReference type="NCBIfam" id="NF002636">
    <property type="entry name" value="PRK02304.1-5"/>
    <property type="match status" value="1"/>
</dbReference>
<comment type="caution">
    <text evidence="14">The sequence shown here is derived from an EMBL/GenBank/DDBJ whole genome shotgun (WGS) entry which is preliminary data.</text>
</comment>
<evidence type="ECO:0000256" key="6">
    <source>
        <dbReference type="ARBA" id="ARBA00011893"/>
    </source>
</evidence>
<accession>A0ABT0GE76</accession>
<evidence type="ECO:0000256" key="3">
    <source>
        <dbReference type="ARBA" id="ARBA00004496"/>
    </source>
</evidence>
<feature type="region of interest" description="Disordered" evidence="12">
    <location>
        <begin position="1"/>
        <end position="23"/>
    </location>
</feature>
<dbReference type="Gene3D" id="3.40.50.2020">
    <property type="match status" value="1"/>
</dbReference>
<evidence type="ECO:0000313" key="15">
    <source>
        <dbReference type="Proteomes" id="UP001431449"/>
    </source>
</evidence>
<reference evidence="14" key="1">
    <citation type="submission" date="2022-04" db="EMBL/GenBank/DDBJ databases">
        <title>Lysobacter sp. CAU 1642 isolated from sea sand.</title>
        <authorList>
            <person name="Kim W."/>
        </authorList>
    </citation>
    <scope>NUCLEOTIDE SEQUENCE</scope>
    <source>
        <strain evidence="14">CAU 1642</strain>
    </source>
</reference>
<evidence type="ECO:0000256" key="9">
    <source>
        <dbReference type="ARBA" id="ARBA00022679"/>
    </source>
</evidence>
<keyword evidence="7 11" id="KW-0963">Cytoplasm</keyword>
<feature type="compositionally biased region" description="Gly residues" evidence="12">
    <location>
        <begin position="1"/>
        <end position="10"/>
    </location>
</feature>
<dbReference type="PANTHER" id="PTHR32315">
    <property type="entry name" value="ADENINE PHOSPHORIBOSYLTRANSFERASE"/>
    <property type="match status" value="1"/>
</dbReference>
<dbReference type="NCBIfam" id="NF002634">
    <property type="entry name" value="PRK02304.1-3"/>
    <property type="match status" value="1"/>
</dbReference>
<comment type="subcellular location">
    <subcellularLocation>
        <location evidence="3 11">Cytoplasm</location>
    </subcellularLocation>
</comment>
<keyword evidence="9 11" id="KW-0808">Transferase</keyword>
<dbReference type="HAMAP" id="MF_00004">
    <property type="entry name" value="Aden_phosphoribosyltr"/>
    <property type="match status" value="1"/>
</dbReference>
<protein>
    <recommendedName>
        <fullName evidence="6 11">Adenine phosphoribosyltransferase</fullName>
        <shortName evidence="11">APRT</shortName>
        <ecNumber evidence="6 11">2.4.2.7</ecNumber>
    </recommendedName>
</protein>
<dbReference type="CDD" id="cd06223">
    <property type="entry name" value="PRTases_typeI"/>
    <property type="match status" value="1"/>
</dbReference>
<evidence type="ECO:0000259" key="13">
    <source>
        <dbReference type="Pfam" id="PF00156"/>
    </source>
</evidence>
<comment type="pathway">
    <text evidence="4 11">Purine metabolism; AMP biosynthesis via salvage pathway; AMP from adenine: step 1/1.</text>
</comment>